<gene>
    <name evidence="1" type="ORF">DSO57_1037559</name>
</gene>
<organism evidence="1 2">
    <name type="scientific">Entomophthora muscae</name>
    <dbReference type="NCBI Taxonomy" id="34485"/>
    <lineage>
        <taxon>Eukaryota</taxon>
        <taxon>Fungi</taxon>
        <taxon>Fungi incertae sedis</taxon>
        <taxon>Zoopagomycota</taxon>
        <taxon>Entomophthoromycotina</taxon>
        <taxon>Entomophthoromycetes</taxon>
        <taxon>Entomophthorales</taxon>
        <taxon>Entomophthoraceae</taxon>
        <taxon>Entomophthora</taxon>
    </lineage>
</organism>
<keyword evidence="2" id="KW-1185">Reference proteome</keyword>
<comment type="caution">
    <text evidence="1">The sequence shown here is derived from an EMBL/GenBank/DDBJ whole genome shotgun (WGS) entry which is preliminary data.</text>
</comment>
<accession>A0ACC2U8K0</accession>
<dbReference type="Proteomes" id="UP001165960">
    <property type="component" value="Unassembled WGS sequence"/>
</dbReference>
<evidence type="ECO:0000313" key="2">
    <source>
        <dbReference type="Proteomes" id="UP001165960"/>
    </source>
</evidence>
<reference evidence="1" key="1">
    <citation type="submission" date="2022-04" db="EMBL/GenBank/DDBJ databases">
        <title>Genome of the entomopathogenic fungus Entomophthora muscae.</title>
        <authorList>
            <person name="Elya C."/>
            <person name="Lovett B.R."/>
            <person name="Lee E."/>
            <person name="Macias A.M."/>
            <person name="Hajek A.E."/>
            <person name="De Bivort B.L."/>
            <person name="Kasson M.T."/>
            <person name="De Fine Licht H.H."/>
            <person name="Stajich J.E."/>
        </authorList>
    </citation>
    <scope>NUCLEOTIDE SEQUENCE</scope>
    <source>
        <strain evidence="1">Berkeley</strain>
    </source>
</reference>
<name>A0ACC2U8K0_9FUNG</name>
<sequence>MRRFAFLGTFGHLAMVTVPIGLVVEGLNLGALAHKIGDLFPLKWVPDIIASKGPEGYLQQFPLIGETAAKQKAASQPAAGSTPPIGAVHPRQMGKLPRQGTKKGNFPNTQFGGNCCPNLESTNYMGLTSSPAKQLMQ</sequence>
<proteinExistence type="predicted"/>
<protein>
    <submittedName>
        <fullName evidence="1">Uncharacterized protein</fullName>
    </submittedName>
</protein>
<dbReference type="EMBL" id="QTSX02001119">
    <property type="protein sequence ID" value="KAJ9083150.1"/>
    <property type="molecule type" value="Genomic_DNA"/>
</dbReference>
<evidence type="ECO:0000313" key="1">
    <source>
        <dbReference type="EMBL" id="KAJ9083150.1"/>
    </source>
</evidence>